<sequence>MPAIVTVAPHEFKKLKDNHILQSSFDDRLNKKKLYSHSNGFIGSALRAHNNHHHLVIGPDDVWLSILTQFSAYVNKHAEGLQNIFVPNQGDSELFVELSGIQGAGYLGVDWESFALLMTERISDNIKDPYLKAWILPAFTTTNETDRLVASIIMMATPQQKAETHSRPFMWIALGHTTWREGRLGETYDEGRATYCRW</sequence>
<dbReference type="OrthoDB" id="9978173at2759"/>
<reference evidence="1" key="1">
    <citation type="submission" date="2021-07" db="EMBL/GenBank/DDBJ databases">
        <authorList>
            <person name="Durling M."/>
        </authorList>
    </citation>
    <scope>NUCLEOTIDE SEQUENCE</scope>
</reference>
<keyword evidence="2" id="KW-1185">Reference proteome</keyword>
<name>A0A9N9PTM8_9HELO</name>
<dbReference type="Proteomes" id="UP000696280">
    <property type="component" value="Unassembled WGS sequence"/>
</dbReference>
<evidence type="ECO:0000313" key="2">
    <source>
        <dbReference type="Proteomes" id="UP000696280"/>
    </source>
</evidence>
<dbReference type="AlphaFoldDB" id="A0A9N9PTM8"/>
<dbReference type="PANTHER" id="PTHR31252">
    <property type="entry name" value="DUF4419 DOMAIN-CONTAINING PROTEIN"/>
    <property type="match status" value="1"/>
</dbReference>
<dbReference type="Pfam" id="PF14388">
    <property type="entry name" value="DUF4419"/>
    <property type="match status" value="1"/>
</dbReference>
<dbReference type="InterPro" id="IPR025533">
    <property type="entry name" value="DUF4419"/>
</dbReference>
<gene>
    <name evidence="1" type="ORF">HYFRA_00011354</name>
</gene>
<comment type="caution">
    <text evidence="1">The sequence shown here is derived from an EMBL/GenBank/DDBJ whole genome shotgun (WGS) entry which is preliminary data.</text>
</comment>
<accession>A0A9N9PTM8</accession>
<protein>
    <submittedName>
        <fullName evidence="1">Uncharacterized protein</fullName>
    </submittedName>
</protein>
<dbReference type="EMBL" id="CAJVRL010000061">
    <property type="protein sequence ID" value="CAG8955370.1"/>
    <property type="molecule type" value="Genomic_DNA"/>
</dbReference>
<evidence type="ECO:0000313" key="1">
    <source>
        <dbReference type="EMBL" id="CAG8955370.1"/>
    </source>
</evidence>
<proteinExistence type="predicted"/>
<organism evidence="1 2">
    <name type="scientific">Hymenoscyphus fraxineus</name>
    <dbReference type="NCBI Taxonomy" id="746836"/>
    <lineage>
        <taxon>Eukaryota</taxon>
        <taxon>Fungi</taxon>
        <taxon>Dikarya</taxon>
        <taxon>Ascomycota</taxon>
        <taxon>Pezizomycotina</taxon>
        <taxon>Leotiomycetes</taxon>
        <taxon>Helotiales</taxon>
        <taxon>Helotiaceae</taxon>
        <taxon>Hymenoscyphus</taxon>
    </lineage>
</organism>
<dbReference type="PANTHER" id="PTHR31252:SF11">
    <property type="entry name" value="DUF4419 DOMAIN-CONTAINING PROTEIN"/>
    <property type="match status" value="1"/>
</dbReference>